<feature type="compositionally biased region" description="Basic and acidic residues" evidence="1">
    <location>
        <begin position="512"/>
        <end position="524"/>
    </location>
</feature>
<dbReference type="InterPro" id="IPR012340">
    <property type="entry name" value="NA-bd_OB-fold"/>
</dbReference>
<accession>A0A1J3JEE5</accession>
<evidence type="ECO:0000256" key="1">
    <source>
        <dbReference type="SAM" id="MobiDB-lite"/>
    </source>
</evidence>
<feature type="region of interest" description="Disordered" evidence="1">
    <location>
        <begin position="471"/>
        <end position="524"/>
    </location>
</feature>
<reference evidence="4" key="1">
    <citation type="submission" date="2016-07" db="EMBL/GenBank/DDBJ databases">
        <title>De novo transcriptome assembly of four accessions of the metal hyperaccumulator plant Noccaea caerulescens.</title>
        <authorList>
            <person name="Blande D."/>
            <person name="Halimaa P."/>
            <person name="Tervahauta A.I."/>
            <person name="Aarts M.G."/>
            <person name="Karenlampi S.O."/>
        </authorList>
    </citation>
    <scope>NUCLEOTIDE SEQUENCE</scope>
</reference>
<dbReference type="PANTHER" id="PTHR47165:SF4">
    <property type="entry name" value="OS03G0429900 PROTEIN"/>
    <property type="match status" value="1"/>
</dbReference>
<evidence type="ECO:0000313" key="4">
    <source>
        <dbReference type="EMBL" id="JAU90735.1"/>
    </source>
</evidence>
<evidence type="ECO:0000259" key="3">
    <source>
        <dbReference type="Pfam" id="PF08646"/>
    </source>
</evidence>
<dbReference type="EMBL" id="GEVM01015203">
    <property type="protein sequence ID" value="JAU90735.1"/>
    <property type="molecule type" value="Transcribed_RNA"/>
</dbReference>
<gene>
    <name evidence="4" type="ORF">MP_TR22276_c4_g1_i1_g.63741</name>
</gene>
<dbReference type="SUPFAM" id="SSF50249">
    <property type="entry name" value="Nucleic acid-binding proteins"/>
    <property type="match status" value="3"/>
</dbReference>
<evidence type="ECO:0000259" key="2">
    <source>
        <dbReference type="Pfam" id="PF02721"/>
    </source>
</evidence>
<dbReference type="Pfam" id="PF08646">
    <property type="entry name" value="Rep_fac-A_C"/>
    <property type="match status" value="1"/>
</dbReference>
<sequence>MASAAIPLSIDQSSFQVLDKIEGQFCNEEVFIRLLHFWEARNFKKGNVLMGVELLLLDAESKAVQGFISANRLFRHEESLKRNSVYKLKKFMIRPAKALYRVSDHKNTICFTDLTTMISVVDCEEKIPTQKFRLRRFNDFATIADRDYDLFDAIGQLRLITGDNLKSPTTAEPPMEVAENRSKDRVFLHLLMQDGQTIRVNLWGDIAGAFRATWNTSFVQPTVILITTVNPKTIGGAVTLNSTSATRLFFDTDVPETAELITSIGRGAGTTPTVTTASSAITKYEIVTIAEINQFLQNEPQVVVSFYCIGTVVDVLGQSGWNYVSCTSAGCNAKLGKTETSLYCATCKKTNNVGVHRYRFEISVRDKNGDVATFVVFDTDGRNIAGRNAADVLNESIQSAGEAARHEIQTTPPECLRSIVGRTCKFQIKIKEYNFTASRQTITVSRIVTDDATFDALPPSVSNAPLAVAETSVKKRSTPPMGSGTVPAANQPSVGDPTANTVTIKTGPEEYDAGKPEKRPRVEN</sequence>
<name>A0A1J3JEE5_NOCCA</name>
<dbReference type="CDD" id="cd04480">
    <property type="entry name" value="RPA1_DBD_A_like"/>
    <property type="match status" value="1"/>
</dbReference>
<dbReference type="Gene3D" id="2.40.50.140">
    <property type="entry name" value="Nucleic acid-binding proteins"/>
    <property type="match status" value="3"/>
</dbReference>
<dbReference type="InterPro" id="IPR003871">
    <property type="entry name" value="RFA1B/D_OB_1st"/>
</dbReference>
<feature type="compositionally biased region" description="Polar residues" evidence="1">
    <location>
        <begin position="488"/>
        <end position="504"/>
    </location>
</feature>
<organism evidence="4">
    <name type="scientific">Noccaea caerulescens</name>
    <name type="common">Alpine penny-cress</name>
    <name type="synonym">Thlaspi caerulescens</name>
    <dbReference type="NCBI Taxonomy" id="107243"/>
    <lineage>
        <taxon>Eukaryota</taxon>
        <taxon>Viridiplantae</taxon>
        <taxon>Streptophyta</taxon>
        <taxon>Embryophyta</taxon>
        <taxon>Tracheophyta</taxon>
        <taxon>Spermatophyta</taxon>
        <taxon>Magnoliopsida</taxon>
        <taxon>eudicotyledons</taxon>
        <taxon>Gunneridae</taxon>
        <taxon>Pentapetalae</taxon>
        <taxon>rosids</taxon>
        <taxon>malvids</taxon>
        <taxon>Brassicales</taxon>
        <taxon>Brassicaceae</taxon>
        <taxon>Coluteocarpeae</taxon>
        <taxon>Noccaea</taxon>
    </lineage>
</organism>
<feature type="domain" description="Replication factor A C-terminal" evidence="3">
    <location>
        <begin position="310"/>
        <end position="448"/>
    </location>
</feature>
<dbReference type="PANTHER" id="PTHR47165">
    <property type="entry name" value="OS03G0429900 PROTEIN"/>
    <property type="match status" value="1"/>
</dbReference>
<protein>
    <submittedName>
        <fullName evidence="4">Replication factor A protein 1</fullName>
    </submittedName>
</protein>
<dbReference type="AlphaFoldDB" id="A0A1J3JEE5"/>
<dbReference type="InterPro" id="IPR013955">
    <property type="entry name" value="Rep_factor-A_C"/>
</dbReference>
<proteinExistence type="predicted"/>
<feature type="domain" description="Replication protein A 70 kDa DNA-binding subunit B/D first OB fold" evidence="2">
    <location>
        <begin position="16"/>
        <end position="118"/>
    </location>
</feature>
<dbReference type="Pfam" id="PF02721">
    <property type="entry name" value="DUF223"/>
    <property type="match status" value="1"/>
</dbReference>